<dbReference type="InterPro" id="IPR000639">
    <property type="entry name" value="Epox_hydrolase-like"/>
</dbReference>
<keyword evidence="3" id="KW-0472">Membrane</keyword>
<keyword evidence="1" id="KW-0378">Hydrolase</keyword>
<dbReference type="PRINTS" id="PR00111">
    <property type="entry name" value="ABHYDROLASE"/>
</dbReference>
<evidence type="ECO:0000256" key="3">
    <source>
        <dbReference type="SAM" id="Phobius"/>
    </source>
</evidence>
<comment type="similarity">
    <text evidence="2">Belongs to the AB hydrolase superfamily. Epoxide hydrolase family.</text>
</comment>
<dbReference type="Gene3D" id="3.40.50.1820">
    <property type="entry name" value="alpha/beta hydrolase"/>
    <property type="match status" value="1"/>
</dbReference>
<gene>
    <name evidence="5" type="ORF">KQX54_018931</name>
</gene>
<keyword evidence="6" id="KW-1185">Reference proteome</keyword>
<sequence length="396" mass="45972">MNVNNIVQVSLWQQTKLHILCFVYGFYLILKCLVKWTWHRKNLFRLHQRDKPPPCLVDNNLGEHSYVKLKGIKLHYVETGEKFQPLLLLLHGFPDCWLSWREQLPILSEHYRVVALDLKGFGDSDKPTRRRSYRIEVLINELSQFISTLGVDKCSIIGHDLGGLLGWFMTILHSDIIDKFVAISSPHPNLYWDELCKNNSFYRWMHFSRLPFLPEIDALKEDLSIINDTYKHLQINKKNEKNYVEAYKYAFSRREDWTGPINYYRNLPFIRVKSTEPLVNQTLLIVGNSDPFFSLESIVHSSEYTSKSNIKVIKGAQHFPHQEKPDMVNQVILNFLIGPPVPSEKTNGKSIVSTWLGSLSSTVKYGNQMIDAVHKKTNDVVSHLPHKVPYLGHTTT</sequence>
<dbReference type="EMBL" id="JAHXZJ010002609">
    <property type="protein sequence ID" value="KAH0540668.1"/>
    <property type="molecule type" value="Genomic_DNA"/>
</dbReference>
<dbReference type="Proteomes" id="UP000826195">
    <property type="component" value="Unassembled WGS sequence"/>
</dbReference>
<dbReference type="AlphaFoldDB" id="A0AAV7I1P3"/>
<dbReference type="Pfam" id="PF00561">
    <property type="entry name" value="Abhydrolase_1"/>
    <property type="match status" value="1"/>
</dbReference>
<comment type="caution">
    <text evidence="5">The sequence shown here is derived from an EMBL/GenBank/DDBJ whole genome shotgun (WGS) entry which is preliminary data.</text>
</comment>
<evidence type="ECO:0000313" key="6">
    <source>
        <dbReference type="Proteomes" id="UP000826195"/>
    </source>
</evidence>
<dbReference type="PANTHER" id="PTHR43329">
    <property type="entry name" value="EPOXIDE HYDROLASE"/>
    <property type="match status" value="1"/>
</dbReference>
<reference evidence="5 6" key="1">
    <citation type="journal article" date="2021" name="J. Hered.">
        <title>A chromosome-level genome assembly of the parasitoid wasp, Cotesia glomerata (Hymenoptera: Braconidae).</title>
        <authorList>
            <person name="Pinto B.J."/>
            <person name="Weis J.J."/>
            <person name="Gamble T."/>
            <person name="Ode P.J."/>
            <person name="Paul R."/>
            <person name="Zaspel J.M."/>
        </authorList>
    </citation>
    <scope>NUCLEOTIDE SEQUENCE [LARGE SCALE GENOMIC DNA]</scope>
    <source>
        <strain evidence="5">CgM1</strain>
    </source>
</reference>
<keyword evidence="3" id="KW-1133">Transmembrane helix</keyword>
<dbReference type="SUPFAM" id="SSF53474">
    <property type="entry name" value="alpha/beta-Hydrolases"/>
    <property type="match status" value="1"/>
</dbReference>
<keyword evidence="3" id="KW-0812">Transmembrane</keyword>
<evidence type="ECO:0000256" key="2">
    <source>
        <dbReference type="ARBA" id="ARBA00038334"/>
    </source>
</evidence>
<name>A0AAV7I1P3_COTGL</name>
<evidence type="ECO:0000313" key="5">
    <source>
        <dbReference type="EMBL" id="KAH0540668.1"/>
    </source>
</evidence>
<evidence type="ECO:0000256" key="1">
    <source>
        <dbReference type="ARBA" id="ARBA00022801"/>
    </source>
</evidence>
<feature type="transmembrane region" description="Helical" evidence="3">
    <location>
        <begin position="17"/>
        <end position="38"/>
    </location>
</feature>
<proteinExistence type="inferred from homology"/>
<dbReference type="InterPro" id="IPR000073">
    <property type="entry name" value="AB_hydrolase_1"/>
</dbReference>
<feature type="domain" description="AB hydrolase-1" evidence="4">
    <location>
        <begin position="85"/>
        <end position="325"/>
    </location>
</feature>
<accession>A0AAV7I1P3</accession>
<organism evidence="5 6">
    <name type="scientific">Cotesia glomerata</name>
    <name type="common">Lepidopteran parasitic wasp</name>
    <name type="synonym">Apanteles glomeratus</name>
    <dbReference type="NCBI Taxonomy" id="32391"/>
    <lineage>
        <taxon>Eukaryota</taxon>
        <taxon>Metazoa</taxon>
        <taxon>Ecdysozoa</taxon>
        <taxon>Arthropoda</taxon>
        <taxon>Hexapoda</taxon>
        <taxon>Insecta</taxon>
        <taxon>Pterygota</taxon>
        <taxon>Neoptera</taxon>
        <taxon>Endopterygota</taxon>
        <taxon>Hymenoptera</taxon>
        <taxon>Apocrita</taxon>
        <taxon>Ichneumonoidea</taxon>
        <taxon>Braconidae</taxon>
        <taxon>Microgastrinae</taxon>
        <taxon>Cotesia</taxon>
    </lineage>
</organism>
<dbReference type="InterPro" id="IPR029058">
    <property type="entry name" value="AB_hydrolase_fold"/>
</dbReference>
<dbReference type="PRINTS" id="PR00412">
    <property type="entry name" value="EPOXHYDRLASE"/>
</dbReference>
<dbReference type="GO" id="GO:0004301">
    <property type="term" value="F:epoxide hydrolase activity"/>
    <property type="evidence" value="ECO:0007669"/>
    <property type="project" value="UniProtKB-ARBA"/>
</dbReference>
<protein>
    <recommendedName>
        <fullName evidence="4">AB hydrolase-1 domain-containing protein</fullName>
    </recommendedName>
</protein>
<evidence type="ECO:0000259" key="4">
    <source>
        <dbReference type="Pfam" id="PF00561"/>
    </source>
</evidence>